<name>A0A135SSQ7_9PEZI</name>
<dbReference type="EMBL" id="JFFI01002255">
    <property type="protein sequence ID" value="KXH38895.1"/>
    <property type="molecule type" value="Genomic_DNA"/>
</dbReference>
<proteinExistence type="predicted"/>
<keyword evidence="2" id="KW-1185">Reference proteome</keyword>
<organism evidence="1 2">
    <name type="scientific">Colletotrichum salicis</name>
    <dbReference type="NCBI Taxonomy" id="1209931"/>
    <lineage>
        <taxon>Eukaryota</taxon>
        <taxon>Fungi</taxon>
        <taxon>Dikarya</taxon>
        <taxon>Ascomycota</taxon>
        <taxon>Pezizomycotina</taxon>
        <taxon>Sordariomycetes</taxon>
        <taxon>Hypocreomycetidae</taxon>
        <taxon>Glomerellales</taxon>
        <taxon>Glomerellaceae</taxon>
        <taxon>Colletotrichum</taxon>
        <taxon>Colletotrichum acutatum species complex</taxon>
    </lineage>
</organism>
<dbReference type="InterPro" id="IPR036282">
    <property type="entry name" value="Glutathione-S-Trfase_C_sf"/>
</dbReference>
<dbReference type="STRING" id="1209931.A0A135SSQ7"/>
<dbReference type="AlphaFoldDB" id="A0A135SSQ7"/>
<evidence type="ECO:0000313" key="2">
    <source>
        <dbReference type="Proteomes" id="UP000070121"/>
    </source>
</evidence>
<reference evidence="1 2" key="1">
    <citation type="submission" date="2014-02" db="EMBL/GenBank/DDBJ databases">
        <title>The genome sequence of Colletotrichum salicis CBS 607.94.</title>
        <authorList>
            <person name="Baroncelli R."/>
            <person name="Thon M.R."/>
        </authorList>
    </citation>
    <scope>NUCLEOTIDE SEQUENCE [LARGE SCALE GENOMIC DNA]</scope>
    <source>
        <strain evidence="1 2">CBS 607.94</strain>
    </source>
</reference>
<accession>A0A135SSQ7</accession>
<gene>
    <name evidence="1" type="ORF">CSAL01_13648</name>
</gene>
<evidence type="ECO:0000313" key="1">
    <source>
        <dbReference type="EMBL" id="KXH38895.1"/>
    </source>
</evidence>
<dbReference type="SUPFAM" id="SSF47616">
    <property type="entry name" value="GST C-terminal domain-like"/>
    <property type="match status" value="1"/>
</dbReference>
<protein>
    <recommendedName>
        <fullName evidence="3">Glutathione S-transferase</fullName>
    </recommendedName>
</protein>
<evidence type="ECO:0008006" key="3">
    <source>
        <dbReference type="Google" id="ProtNLM"/>
    </source>
</evidence>
<comment type="caution">
    <text evidence="1">The sequence shown here is derived from an EMBL/GenBank/DDBJ whole genome shotgun (WGS) entry which is preliminary data.</text>
</comment>
<sequence length="63" mass="7332">MPWDQLARVLIGEGWNAKWEVDSKYPDYAAWAERIRARPAVKSVLETMEKQRAAEEEQAKAQE</sequence>
<dbReference type="Gene3D" id="1.20.1050.10">
    <property type="match status" value="1"/>
</dbReference>
<dbReference type="Proteomes" id="UP000070121">
    <property type="component" value="Unassembled WGS sequence"/>
</dbReference>